<evidence type="ECO:0000313" key="1">
    <source>
        <dbReference type="EMBL" id="EAQ12283.1"/>
    </source>
</evidence>
<name>A3VHU2_9RHOB</name>
<keyword evidence="2" id="KW-1185">Reference proteome</keyword>
<dbReference type="AlphaFoldDB" id="A3VHU2"/>
<gene>
    <name evidence="1" type="ORF">RB2654_08757</name>
</gene>
<dbReference type="Proteomes" id="UP000002931">
    <property type="component" value="Unassembled WGS sequence"/>
</dbReference>
<proteinExistence type="predicted"/>
<dbReference type="HOGENOM" id="CLU_3424796_0_0_5"/>
<comment type="caution">
    <text evidence="1">The sequence shown here is derived from an EMBL/GenBank/DDBJ whole genome shotgun (WGS) entry which is preliminary data.</text>
</comment>
<evidence type="ECO:0000313" key="2">
    <source>
        <dbReference type="Proteomes" id="UP000002931"/>
    </source>
</evidence>
<sequence length="22" mass="2516">MEFFLWFDADEPGEAARRVATG</sequence>
<protein>
    <submittedName>
        <fullName evidence="1">Uncharacterized protein</fullName>
    </submittedName>
</protein>
<organism evidence="1 2">
    <name type="scientific">Maritimibacter alkaliphilus HTCC2654</name>
    <dbReference type="NCBI Taxonomy" id="314271"/>
    <lineage>
        <taxon>Bacteria</taxon>
        <taxon>Pseudomonadati</taxon>
        <taxon>Pseudomonadota</taxon>
        <taxon>Alphaproteobacteria</taxon>
        <taxon>Rhodobacterales</taxon>
        <taxon>Roseobacteraceae</taxon>
        <taxon>Maritimibacter</taxon>
    </lineage>
</organism>
<accession>A3VHU2</accession>
<dbReference type="EMBL" id="AAMT01000009">
    <property type="protein sequence ID" value="EAQ12283.1"/>
    <property type="molecule type" value="Genomic_DNA"/>
</dbReference>
<reference evidence="1 2" key="1">
    <citation type="journal article" date="2010" name="J. Bacteriol.">
        <title>Genome sequences of Pelagibaca bermudensis HTCC2601T and Maritimibacter alkaliphilus HTCC2654T, the type strains of two marine Roseobacter genera.</title>
        <authorList>
            <person name="Thrash J.C."/>
            <person name="Cho J.C."/>
            <person name="Ferriera S."/>
            <person name="Johnson J."/>
            <person name="Vergin K.L."/>
            <person name="Giovannoni S.J."/>
        </authorList>
    </citation>
    <scope>NUCLEOTIDE SEQUENCE [LARGE SCALE GENOMIC DNA]</scope>
    <source>
        <strain evidence="1 2">HTCC2654</strain>
    </source>
</reference>